<dbReference type="Gene3D" id="2.130.10.10">
    <property type="entry name" value="YVTN repeat-like/Quinoprotein amine dehydrogenase"/>
    <property type="match status" value="2"/>
</dbReference>
<feature type="chain" id="PRO_5023149535" evidence="1">
    <location>
        <begin position="24"/>
        <end position="423"/>
    </location>
</feature>
<feature type="domain" description="Pyrrolo-quinoline quinone repeat" evidence="2">
    <location>
        <begin position="90"/>
        <end position="344"/>
    </location>
</feature>
<dbReference type="InterPro" id="IPR002372">
    <property type="entry name" value="PQQ_rpt_dom"/>
</dbReference>
<dbReference type="Proteomes" id="UP000320176">
    <property type="component" value="Unassembled WGS sequence"/>
</dbReference>
<feature type="signal peptide" evidence="1">
    <location>
        <begin position="1"/>
        <end position="23"/>
    </location>
</feature>
<evidence type="ECO:0000259" key="2">
    <source>
        <dbReference type="Pfam" id="PF13360"/>
    </source>
</evidence>
<dbReference type="PANTHER" id="PTHR34512">
    <property type="entry name" value="CELL SURFACE PROTEIN"/>
    <property type="match status" value="1"/>
</dbReference>
<dbReference type="EMBL" id="SJPN01000004">
    <property type="protein sequence ID" value="TWU02819.1"/>
    <property type="molecule type" value="Genomic_DNA"/>
</dbReference>
<dbReference type="PANTHER" id="PTHR34512:SF30">
    <property type="entry name" value="OUTER MEMBRANE PROTEIN ASSEMBLY FACTOR BAMB"/>
    <property type="match status" value="1"/>
</dbReference>
<reference evidence="3 4" key="1">
    <citation type="submission" date="2019-02" db="EMBL/GenBank/DDBJ databases">
        <title>Deep-cultivation of Planctomycetes and their phenomic and genomic characterization uncovers novel biology.</title>
        <authorList>
            <person name="Wiegand S."/>
            <person name="Jogler M."/>
            <person name="Boedeker C."/>
            <person name="Pinto D."/>
            <person name="Vollmers J."/>
            <person name="Rivas-Marin E."/>
            <person name="Kohn T."/>
            <person name="Peeters S.H."/>
            <person name="Heuer A."/>
            <person name="Rast P."/>
            <person name="Oberbeckmann S."/>
            <person name="Bunk B."/>
            <person name="Jeske O."/>
            <person name="Meyerdierks A."/>
            <person name="Storesund J.E."/>
            <person name="Kallscheuer N."/>
            <person name="Luecker S."/>
            <person name="Lage O.M."/>
            <person name="Pohl T."/>
            <person name="Merkel B.J."/>
            <person name="Hornburger P."/>
            <person name="Mueller R.-W."/>
            <person name="Bruemmer F."/>
            <person name="Labrenz M."/>
            <person name="Spormann A.M."/>
            <person name="Op Den Camp H."/>
            <person name="Overmann J."/>
            <person name="Amann R."/>
            <person name="Jetten M.S.M."/>
            <person name="Mascher T."/>
            <person name="Medema M.H."/>
            <person name="Devos D.P."/>
            <person name="Kaster A.-K."/>
            <person name="Ovreas L."/>
            <person name="Rohde M."/>
            <person name="Galperin M.Y."/>
            <person name="Jogler C."/>
        </authorList>
    </citation>
    <scope>NUCLEOTIDE SEQUENCE [LARGE SCALE GENOMIC DNA]</scope>
    <source>
        <strain evidence="3 4">Pla52n</strain>
    </source>
</reference>
<protein>
    <submittedName>
        <fullName evidence="3">Outer membrane biogenesis protein BamB</fullName>
    </submittedName>
</protein>
<comment type="caution">
    <text evidence="3">The sequence shown here is derived from an EMBL/GenBank/DDBJ whole genome shotgun (WGS) entry which is preliminary data.</text>
</comment>
<dbReference type="OrthoDB" id="229752at2"/>
<dbReference type="Pfam" id="PF13360">
    <property type="entry name" value="PQQ_2"/>
    <property type="match status" value="1"/>
</dbReference>
<evidence type="ECO:0000313" key="3">
    <source>
        <dbReference type="EMBL" id="TWU02819.1"/>
    </source>
</evidence>
<dbReference type="InterPro" id="IPR011047">
    <property type="entry name" value="Quinoprotein_ADH-like_sf"/>
</dbReference>
<name>A0A5C6AUE1_9BACT</name>
<evidence type="ECO:0000256" key="1">
    <source>
        <dbReference type="SAM" id="SignalP"/>
    </source>
</evidence>
<organism evidence="3 4">
    <name type="scientific">Stieleria varia</name>
    <dbReference type="NCBI Taxonomy" id="2528005"/>
    <lineage>
        <taxon>Bacteria</taxon>
        <taxon>Pseudomonadati</taxon>
        <taxon>Planctomycetota</taxon>
        <taxon>Planctomycetia</taxon>
        <taxon>Pirellulales</taxon>
        <taxon>Pirellulaceae</taxon>
        <taxon>Stieleria</taxon>
    </lineage>
</organism>
<dbReference type="AlphaFoldDB" id="A0A5C6AUE1"/>
<dbReference type="InterPro" id="IPR015943">
    <property type="entry name" value="WD40/YVTN_repeat-like_dom_sf"/>
</dbReference>
<accession>A0A5C6AUE1</accession>
<gene>
    <name evidence="3" type="ORF">Pla52n_38790</name>
</gene>
<keyword evidence="1" id="KW-0732">Signal</keyword>
<dbReference type="SUPFAM" id="SSF50998">
    <property type="entry name" value="Quinoprotein alcohol dehydrogenase-like"/>
    <property type="match status" value="1"/>
</dbReference>
<evidence type="ECO:0000313" key="4">
    <source>
        <dbReference type="Proteomes" id="UP000320176"/>
    </source>
</evidence>
<sequence precursor="true">MPSIERFAVLLSLAALLATSAFADDNWPTFRGAQRTGVSTDTGLLNSWPKGGPELIWTATGAGRGYSSVAIDDGKLYTIGDAPSTASDDDEYLVCFDVKSGQQLWKSKTGAPWTSGQESWQSSRSTPTVDGDHVYVLTAHGDLIKFTTSGDEVWRKNLKDDFAGKKADGWGYSESVLIDGDKLVCTPGGETNTMVALNKNTGETIWSTSRPEDRGAGHASIVISNVGGTRVYVQTTGSGAMGVRADDGKLLWTYDIKKTTAVIPTPIVKDDLVFFSAGYGTGGTLVKQVPTSDGVDAQEIYPTTPDLGNKHGGIVLVGNYLYGDSDDRGIPFCADLMTGEIKWKSRGAGKKSASVTAADGNVYVRFSNGVVALVKASPEGYEELGSFTTPGSGDRPSWSHPVIFDGKLFLREGDQVLCYNLKG</sequence>
<keyword evidence="4" id="KW-1185">Reference proteome</keyword>
<dbReference type="RefSeq" id="WP_146521076.1">
    <property type="nucleotide sequence ID" value="NZ_CP151726.1"/>
</dbReference>
<proteinExistence type="predicted"/>